<evidence type="ECO:0000259" key="8">
    <source>
        <dbReference type="Pfam" id="PF21365"/>
    </source>
</evidence>
<evidence type="ECO:0008006" key="11">
    <source>
        <dbReference type="Google" id="ProtNLM"/>
    </source>
</evidence>
<feature type="compositionally biased region" description="Basic and acidic residues" evidence="5">
    <location>
        <begin position="42"/>
        <end position="64"/>
    </location>
</feature>
<keyword evidence="10" id="KW-1185">Reference proteome</keyword>
<feature type="region of interest" description="Disordered" evidence="5">
    <location>
        <begin position="161"/>
        <end position="192"/>
    </location>
</feature>
<dbReference type="Pfam" id="PF21365">
    <property type="entry name" value="Glyco_hydro_31_3rd"/>
    <property type="match status" value="1"/>
</dbReference>
<dbReference type="SUPFAM" id="SSF51445">
    <property type="entry name" value="(Trans)glycosidases"/>
    <property type="match status" value="1"/>
</dbReference>
<dbReference type="InterPro" id="IPR013780">
    <property type="entry name" value="Glyco_hydro_b"/>
</dbReference>
<reference evidence="9" key="1">
    <citation type="journal article" date="2023" name="G3 (Bethesda)">
        <title>A reference genome for the long-term kleptoplast-retaining sea slug Elysia crispata morphotype clarki.</title>
        <authorList>
            <person name="Eastman K.E."/>
            <person name="Pendleton A.L."/>
            <person name="Shaikh M.A."/>
            <person name="Suttiyut T."/>
            <person name="Ogas R."/>
            <person name="Tomko P."/>
            <person name="Gavelis G."/>
            <person name="Widhalm J.R."/>
            <person name="Wisecaver J.H."/>
        </authorList>
    </citation>
    <scope>NUCLEOTIDE SEQUENCE</scope>
    <source>
        <strain evidence="9">ECLA1</strain>
    </source>
</reference>
<evidence type="ECO:0000256" key="1">
    <source>
        <dbReference type="ARBA" id="ARBA00007806"/>
    </source>
</evidence>
<dbReference type="Gene3D" id="3.20.20.80">
    <property type="entry name" value="Glycosidases"/>
    <property type="match status" value="2"/>
</dbReference>
<gene>
    <name evidence="9" type="ORF">RRG08_028027</name>
</gene>
<evidence type="ECO:0000259" key="7">
    <source>
        <dbReference type="Pfam" id="PF01055"/>
    </source>
</evidence>
<comment type="caution">
    <text evidence="9">The sequence shown here is derived from an EMBL/GenBank/DDBJ whole genome shotgun (WGS) entry which is preliminary data.</text>
</comment>
<feature type="domain" description="Glycosyl hydrolase family 31 C-terminal" evidence="8">
    <location>
        <begin position="810"/>
        <end position="887"/>
    </location>
</feature>
<proteinExistence type="inferred from homology"/>
<dbReference type="EMBL" id="JAWDGP010000188">
    <property type="protein sequence ID" value="KAK3803107.1"/>
    <property type="molecule type" value="Genomic_DNA"/>
</dbReference>
<dbReference type="AlphaFoldDB" id="A0AAE1BBJ1"/>
<evidence type="ECO:0000313" key="10">
    <source>
        <dbReference type="Proteomes" id="UP001283361"/>
    </source>
</evidence>
<dbReference type="InterPro" id="IPR000322">
    <property type="entry name" value="Glyco_hydro_31_TIM"/>
</dbReference>
<keyword evidence="6" id="KW-0812">Transmembrane</keyword>
<feature type="compositionally biased region" description="Low complexity" evidence="5">
    <location>
        <begin position="77"/>
        <end position="97"/>
    </location>
</feature>
<dbReference type="GO" id="GO:0004553">
    <property type="term" value="F:hydrolase activity, hydrolyzing O-glycosyl compounds"/>
    <property type="evidence" value="ECO:0007669"/>
    <property type="project" value="InterPro"/>
</dbReference>
<dbReference type="InterPro" id="IPR017853">
    <property type="entry name" value="GH"/>
</dbReference>
<keyword evidence="2 4" id="KW-0378">Hydrolase</keyword>
<keyword evidence="6" id="KW-0472">Membrane</keyword>
<feature type="domain" description="Glycoside hydrolase family 31 TIM barrel" evidence="7">
    <location>
        <begin position="477"/>
        <end position="609"/>
    </location>
</feature>
<feature type="compositionally biased region" description="Polar residues" evidence="5">
    <location>
        <begin position="127"/>
        <end position="139"/>
    </location>
</feature>
<feature type="transmembrane region" description="Helical" evidence="6">
    <location>
        <begin position="210"/>
        <end position="231"/>
    </location>
</feature>
<evidence type="ECO:0000256" key="6">
    <source>
        <dbReference type="SAM" id="Phobius"/>
    </source>
</evidence>
<feature type="region of interest" description="Disordered" evidence="5">
    <location>
        <begin position="23"/>
        <end position="148"/>
    </location>
</feature>
<dbReference type="SUPFAM" id="SSF51011">
    <property type="entry name" value="Glycosyl hydrolase domain"/>
    <property type="match status" value="1"/>
</dbReference>
<dbReference type="Pfam" id="PF01055">
    <property type="entry name" value="Glyco_hydro_31_2nd"/>
    <property type="match status" value="1"/>
</dbReference>
<evidence type="ECO:0000256" key="2">
    <source>
        <dbReference type="ARBA" id="ARBA00022801"/>
    </source>
</evidence>
<dbReference type="PANTHER" id="PTHR43053:SF4">
    <property type="entry name" value="MYOGENESIS-REGULATING GLYCOSIDASE"/>
    <property type="match status" value="1"/>
</dbReference>
<evidence type="ECO:0000256" key="4">
    <source>
        <dbReference type="RuleBase" id="RU361185"/>
    </source>
</evidence>
<evidence type="ECO:0000313" key="9">
    <source>
        <dbReference type="EMBL" id="KAK3803107.1"/>
    </source>
</evidence>
<evidence type="ECO:0000256" key="3">
    <source>
        <dbReference type="ARBA" id="ARBA00023295"/>
    </source>
</evidence>
<dbReference type="InterPro" id="IPR050985">
    <property type="entry name" value="Alpha-glycosidase_related"/>
</dbReference>
<dbReference type="PANTHER" id="PTHR43053">
    <property type="entry name" value="GLYCOSIDASE FAMILY 31"/>
    <property type="match status" value="1"/>
</dbReference>
<accession>A0AAE1BBJ1</accession>
<dbReference type="Proteomes" id="UP001283361">
    <property type="component" value="Unassembled WGS sequence"/>
</dbReference>
<keyword evidence="3 4" id="KW-0326">Glycosidase</keyword>
<comment type="similarity">
    <text evidence="1 4">Belongs to the glycosyl hydrolase 31 family.</text>
</comment>
<keyword evidence="6" id="KW-1133">Transmembrane helix</keyword>
<dbReference type="InterPro" id="IPR048395">
    <property type="entry name" value="Glyco_hydro_31_C"/>
</dbReference>
<sequence length="911" mass="102797">MADEDEGVKCDDEISDGQIVFSISVPQLPRASSPKTKLNNSLDDHSSETESAREPNAVKKDHSEQQQQLGEQKDYIQQQQQQHHQQLGEQKDYLQQQQKHHQQLGESKDYLQQQQQRHHQQQQQQRLEQSQLDNCQNDEQPIRRKSKLKKKQLSWSCEDVRIFEVPPAPPPDKSEPEKGEGDHRKSAETNSDCTPQLELGRVELIRKYRLHGFVFLIFLTTVLSVSLSWHYRNLATQMLHASQAVFFNPRTRQLTLTGSGASRSISGHVGLDMPSWQLPLHCPIVMGDNPHAKECVWKNNAIMRVKHFTGGEKSRHSSVECYTVSWESLHPQHVPHDCFDISDDQWYGPSNQSESLYPIIGKFHFSPSNYTVGNNGIFSSVVEFYWLSARGVGLKVNADDPVQVFWNETGDNRLCILSNYTGPFYHQINHESAPHLNYTLCTGPDTLSTHAFMLNELPSQKRQQVSPPISNLAGAHWSVKGHLGETEVNQTHVIKMAERLQESGFEDIKITLDSEWQGAHGDLTFDSKRFPNVTEMLEDLSDLGCQLTLRVSPYFQFSSDNFKMGVAQKKFVQDAGGKVTGLADSEFGLAAVADVTVPETREWLTKRLHVINRNSHTGSDDIAYSGEVPDQFKVRGFRLTYGRLEWLPYKPHFRLGENATPNMFRRQMTETLSSVASPLIVEHTSDSRHIPGLVPVQAELTMAGDKRCLTTGVIETALTLGLMGYPYIMVDGLGATNGSDLTGDKLSREMYIRWLELATLFPAHQHPVTPWNFKDANLTVAMVANLTRQNEALKMAALREKELLTEVSYGMPIVRPVWWNESTNQTAHAMEIKDQFLLGNKLLVAPVLCEGVASRDIHLPRGVWQDYHAPARYVIGPVTIRDHPTPLGQTAVFKKVADTADMAGDKHDGSL</sequence>
<evidence type="ECO:0000256" key="5">
    <source>
        <dbReference type="SAM" id="MobiDB-lite"/>
    </source>
</evidence>
<name>A0AAE1BBJ1_9GAST</name>
<dbReference type="GO" id="GO:0005975">
    <property type="term" value="P:carbohydrate metabolic process"/>
    <property type="evidence" value="ECO:0007669"/>
    <property type="project" value="InterPro"/>
</dbReference>
<protein>
    <recommendedName>
        <fullName evidence="11">Alpha-galactosidase</fullName>
    </recommendedName>
</protein>
<feature type="compositionally biased region" description="Basic and acidic residues" evidence="5">
    <location>
        <begin position="172"/>
        <end position="187"/>
    </location>
</feature>
<dbReference type="Gene3D" id="2.60.40.1180">
    <property type="entry name" value="Golgi alpha-mannosidase II"/>
    <property type="match status" value="1"/>
</dbReference>
<organism evidence="9 10">
    <name type="scientific">Elysia crispata</name>
    <name type="common">lettuce slug</name>
    <dbReference type="NCBI Taxonomy" id="231223"/>
    <lineage>
        <taxon>Eukaryota</taxon>
        <taxon>Metazoa</taxon>
        <taxon>Spiralia</taxon>
        <taxon>Lophotrochozoa</taxon>
        <taxon>Mollusca</taxon>
        <taxon>Gastropoda</taxon>
        <taxon>Heterobranchia</taxon>
        <taxon>Euthyneura</taxon>
        <taxon>Panpulmonata</taxon>
        <taxon>Sacoglossa</taxon>
        <taxon>Placobranchoidea</taxon>
        <taxon>Plakobranchidae</taxon>
        <taxon>Elysia</taxon>
    </lineage>
</organism>